<evidence type="ECO:0000256" key="1">
    <source>
        <dbReference type="ARBA" id="ARBA00022747"/>
    </source>
</evidence>
<dbReference type="GO" id="GO:0009307">
    <property type="term" value="P:DNA restriction-modification system"/>
    <property type="evidence" value="ECO:0007669"/>
    <property type="project" value="UniProtKB-KW"/>
</dbReference>
<reference evidence="2" key="1">
    <citation type="journal article" date="2015" name="Nature">
        <title>Complex archaea that bridge the gap between prokaryotes and eukaryotes.</title>
        <authorList>
            <person name="Spang A."/>
            <person name="Saw J.H."/>
            <person name="Jorgensen S.L."/>
            <person name="Zaremba-Niedzwiedzka K."/>
            <person name="Martijn J."/>
            <person name="Lind A.E."/>
            <person name="van Eijk R."/>
            <person name="Schleper C."/>
            <person name="Guy L."/>
            <person name="Ettema T.J."/>
        </authorList>
    </citation>
    <scope>NUCLEOTIDE SEQUENCE</scope>
</reference>
<protein>
    <submittedName>
        <fullName evidence="2">Uncharacterized protein</fullName>
    </submittedName>
</protein>
<gene>
    <name evidence="2" type="ORF">LCGC14_3147550</name>
</gene>
<evidence type="ECO:0000313" key="2">
    <source>
        <dbReference type="EMBL" id="KKK48199.1"/>
    </source>
</evidence>
<proteinExistence type="predicted"/>
<dbReference type="EMBL" id="LAZR01069187">
    <property type="protein sequence ID" value="KKK48199.1"/>
    <property type="molecule type" value="Genomic_DNA"/>
</dbReference>
<dbReference type="AlphaFoldDB" id="A0A0F8Y1W7"/>
<dbReference type="InterPro" id="IPR051268">
    <property type="entry name" value="Type-I_R_enzyme_R_subunit"/>
</dbReference>
<name>A0A0F8Y1W7_9ZZZZ</name>
<feature type="non-terminal residue" evidence="2">
    <location>
        <position position="1"/>
    </location>
</feature>
<dbReference type="PANTHER" id="PTHR30195:SF15">
    <property type="entry name" value="TYPE I RESTRICTION ENZYME HINDI ENDONUCLEASE SUBUNIT"/>
    <property type="match status" value="1"/>
</dbReference>
<keyword evidence="1" id="KW-0680">Restriction system</keyword>
<organism evidence="2">
    <name type="scientific">marine sediment metagenome</name>
    <dbReference type="NCBI Taxonomy" id="412755"/>
    <lineage>
        <taxon>unclassified sequences</taxon>
        <taxon>metagenomes</taxon>
        <taxon>ecological metagenomes</taxon>
    </lineage>
</organism>
<comment type="caution">
    <text evidence="2">The sequence shown here is derived from an EMBL/GenBank/DDBJ whole genome shotgun (WGS) entry which is preliminary data.</text>
</comment>
<accession>A0A0F8Y1W7</accession>
<sequence length="233" mass="28049">ERIAEKLETIEVDDIDVKERLERELKRDYHIITAEKRLNQIARDFVEHYSTAWETGKAMFICIDKLTCVRMYELIQQYWTQKEEGIEESWKMAAGEEKDYLCNKLIWMKETNKAVIVSEEQGEVEKFRKWDLDITPHRRLIKEGMDLPESMRNKPQFRNMQRMELDDAFKEEEHPFRIALVCAMWLWKFDQELNDEERRAVREGLDEESLALFDLLRKPDLNAKDVKRVLMAT</sequence>
<dbReference type="Gene3D" id="3.40.50.300">
    <property type="entry name" value="P-loop containing nucleotide triphosphate hydrolases"/>
    <property type="match status" value="1"/>
</dbReference>
<dbReference type="InterPro" id="IPR027417">
    <property type="entry name" value="P-loop_NTPase"/>
</dbReference>
<dbReference type="PANTHER" id="PTHR30195">
    <property type="entry name" value="TYPE I SITE-SPECIFIC DEOXYRIBONUCLEASE PROTEIN SUBUNIT M AND R"/>
    <property type="match status" value="1"/>
</dbReference>